<dbReference type="VEuPathDB" id="TrichDB:TRFO_03650"/>
<gene>
    <name evidence="2" type="ORF">TRFO_03650</name>
</gene>
<dbReference type="RefSeq" id="XP_068365751.1">
    <property type="nucleotide sequence ID" value="XM_068491430.1"/>
</dbReference>
<evidence type="ECO:0000313" key="2">
    <source>
        <dbReference type="EMBL" id="OHT12615.1"/>
    </source>
</evidence>
<dbReference type="AlphaFoldDB" id="A0A1J4KMR8"/>
<dbReference type="InterPro" id="IPR037383">
    <property type="entry name" value="CCDC87"/>
</dbReference>
<proteinExistence type="predicted"/>
<evidence type="ECO:0000313" key="3">
    <source>
        <dbReference type="Proteomes" id="UP000179807"/>
    </source>
</evidence>
<comment type="caution">
    <text evidence="2">The sequence shown here is derived from an EMBL/GenBank/DDBJ whole genome shotgun (WGS) entry which is preliminary data.</text>
</comment>
<protein>
    <submittedName>
        <fullName evidence="2">Uncharacterized protein</fullName>
    </submittedName>
</protein>
<dbReference type="Proteomes" id="UP000179807">
    <property type="component" value="Unassembled WGS sequence"/>
</dbReference>
<evidence type="ECO:0000256" key="1">
    <source>
        <dbReference type="SAM" id="MobiDB-lite"/>
    </source>
</evidence>
<sequence length="641" mass="73544">MDERYAALLDFDNYLDVKPKLSPRSQDFMTVMYGPPKTLGVEVDVKPVPSTTDAIQNAEDYLTHEKKKGFVNDTDMSLVSNPLFRTRLLRQTVKEKAKQIETDPSIMLSKLFEAESYQKFWFESKTVVKALNSIQSLPYIAPLFQAQAITSFIESVATLVRVMKHNGFLEVKKKSIKEQRQAMTHFVTKTKESRVKIITQLIHAKRLDISKLSNELKTEFASILPAPEKKEASPVLTAQQKIKQQEVDQRILAQVAESATNLPACYRYNLNDATNEAFTKQKKELRHLLSFLPTQIKNQIDVQDTIMEHQRPASSDTPRETEKKKIRNTPNIITKPFTRTKHDASLTSKRSRPPVMTRSEIIAQFWQYNDPLCKNRPGKFYNTLGEMQDIVDSLSYDKQPLDSSTIPQPFEYESKDPNATIVDNEGVNLMNDIWNTADVKSSHTTARPNKNSNKNTSIAPMPLPMADFSTLSYDGAQRQIDIIAYVQKFSLPTDQQSDENAANTHAKLSKVWDELGFSIQQKLGLVLKYSENPEEGARLKDALQMWEQALEISKQYENDYQSFKEFLNHDVFECNHPELMINQLDSQLANVESSVYGVADILKKQYEDDLILKRRKYTDLLQTRRNKLAEKINEVKLQLNI</sequence>
<organism evidence="2 3">
    <name type="scientific">Tritrichomonas foetus</name>
    <dbReference type="NCBI Taxonomy" id="1144522"/>
    <lineage>
        <taxon>Eukaryota</taxon>
        <taxon>Metamonada</taxon>
        <taxon>Parabasalia</taxon>
        <taxon>Tritrichomonadida</taxon>
        <taxon>Tritrichomonadidae</taxon>
        <taxon>Tritrichomonas</taxon>
    </lineage>
</organism>
<dbReference type="GeneID" id="94826134"/>
<feature type="compositionally biased region" description="Polar residues" evidence="1">
    <location>
        <begin position="440"/>
        <end position="458"/>
    </location>
</feature>
<dbReference type="PANTHER" id="PTHR16078">
    <property type="entry name" value="COILED-COIL DOMAIN-CONTAINING PROTEIN 87"/>
    <property type="match status" value="1"/>
</dbReference>
<feature type="region of interest" description="Disordered" evidence="1">
    <location>
        <begin position="440"/>
        <end position="460"/>
    </location>
</feature>
<dbReference type="OrthoDB" id="10651005at2759"/>
<dbReference type="EMBL" id="MLAK01000560">
    <property type="protein sequence ID" value="OHT12615.1"/>
    <property type="molecule type" value="Genomic_DNA"/>
</dbReference>
<reference evidence="2" key="1">
    <citation type="submission" date="2016-10" db="EMBL/GenBank/DDBJ databases">
        <authorList>
            <person name="Benchimol M."/>
            <person name="Almeida L.G."/>
            <person name="Vasconcelos A.T."/>
            <person name="Perreira-Neves A."/>
            <person name="Rosa I.A."/>
            <person name="Tasca T."/>
            <person name="Bogo M.R."/>
            <person name="de Souza W."/>
        </authorList>
    </citation>
    <scope>NUCLEOTIDE SEQUENCE [LARGE SCALE GENOMIC DNA]</scope>
    <source>
        <strain evidence="2">K</strain>
    </source>
</reference>
<name>A0A1J4KMR8_9EUKA</name>
<accession>A0A1J4KMR8</accession>
<keyword evidence="3" id="KW-1185">Reference proteome</keyword>
<dbReference type="PANTHER" id="PTHR16078:SF1">
    <property type="entry name" value="COILED-COIL DOMAIN-CONTAINING PROTEIN 87"/>
    <property type="match status" value="1"/>
</dbReference>